<evidence type="ECO:0000256" key="1">
    <source>
        <dbReference type="ARBA" id="ARBA00004141"/>
    </source>
</evidence>
<organism evidence="11 12">
    <name type="scientific">Monodon monoceros</name>
    <name type="common">Narwhal</name>
    <name type="synonym">Ceratodon monodon</name>
    <dbReference type="NCBI Taxonomy" id="40151"/>
    <lineage>
        <taxon>Eukaryota</taxon>
        <taxon>Metazoa</taxon>
        <taxon>Chordata</taxon>
        <taxon>Craniata</taxon>
        <taxon>Vertebrata</taxon>
        <taxon>Euteleostomi</taxon>
        <taxon>Mammalia</taxon>
        <taxon>Eutheria</taxon>
        <taxon>Laurasiatheria</taxon>
        <taxon>Artiodactyla</taxon>
        <taxon>Whippomorpha</taxon>
        <taxon>Cetacea</taxon>
        <taxon>Odontoceti</taxon>
        <taxon>Monodontidae</taxon>
        <taxon>Monodon</taxon>
    </lineage>
</organism>
<keyword evidence="5 9" id="KW-0472">Membrane</keyword>
<evidence type="ECO:0000256" key="4">
    <source>
        <dbReference type="ARBA" id="ARBA00023040"/>
    </source>
</evidence>
<dbReference type="GO" id="GO:0004930">
    <property type="term" value="F:G protein-coupled receptor activity"/>
    <property type="evidence" value="ECO:0007669"/>
    <property type="project" value="UniProtKB-KW"/>
</dbReference>
<dbReference type="SUPFAM" id="SSF81321">
    <property type="entry name" value="Family A G protein-coupled receptor-like"/>
    <property type="match status" value="1"/>
</dbReference>
<dbReference type="Gene3D" id="1.20.1070.10">
    <property type="entry name" value="Rhodopsin 7-helix transmembrane proteins"/>
    <property type="match status" value="1"/>
</dbReference>
<comment type="subcellular location">
    <subcellularLocation>
        <location evidence="1">Membrane</location>
        <topology evidence="1">Multi-pass membrane protein</topology>
    </subcellularLocation>
</comment>
<dbReference type="PANTHER" id="PTHR11334:SF57">
    <property type="entry name" value="MAS-RELATED G-PROTEIN COUPLED RECEPTOR MEMBER D"/>
    <property type="match status" value="1"/>
</dbReference>
<dbReference type="PRINTS" id="PR00237">
    <property type="entry name" value="GPCRRHODOPSN"/>
</dbReference>
<keyword evidence="3 9" id="KW-1133">Transmembrane helix</keyword>
<dbReference type="Proteomes" id="UP000694561">
    <property type="component" value="Unplaced"/>
</dbReference>
<evidence type="ECO:0000256" key="8">
    <source>
        <dbReference type="SAM" id="MobiDB-lite"/>
    </source>
</evidence>
<dbReference type="GO" id="GO:0005886">
    <property type="term" value="C:plasma membrane"/>
    <property type="evidence" value="ECO:0007669"/>
    <property type="project" value="TreeGrafter"/>
</dbReference>
<dbReference type="AlphaFoldDB" id="A0A8C6CEX1"/>
<keyword evidence="4" id="KW-0297">G-protein coupled receptor</keyword>
<proteinExistence type="predicted"/>
<evidence type="ECO:0000259" key="10">
    <source>
        <dbReference type="PROSITE" id="PS50262"/>
    </source>
</evidence>
<dbReference type="PROSITE" id="PS50262">
    <property type="entry name" value="G_PROTEIN_RECEP_F1_2"/>
    <property type="match status" value="1"/>
</dbReference>
<feature type="transmembrane region" description="Helical" evidence="9">
    <location>
        <begin position="212"/>
        <end position="237"/>
    </location>
</feature>
<feature type="domain" description="G-protein coupled receptors family 1 profile" evidence="10">
    <location>
        <begin position="148"/>
        <end position="305"/>
    </location>
</feature>
<evidence type="ECO:0000313" key="11">
    <source>
        <dbReference type="Ensembl" id="ENSMMNP00015029147.1"/>
    </source>
</evidence>
<keyword evidence="7" id="KW-0807">Transducer</keyword>
<feature type="region of interest" description="Disordered" evidence="8">
    <location>
        <begin position="17"/>
        <end position="63"/>
    </location>
</feature>
<evidence type="ECO:0000256" key="6">
    <source>
        <dbReference type="ARBA" id="ARBA00023170"/>
    </source>
</evidence>
<evidence type="ECO:0000256" key="9">
    <source>
        <dbReference type="SAM" id="Phobius"/>
    </source>
</evidence>
<evidence type="ECO:0000313" key="12">
    <source>
        <dbReference type="Proteomes" id="UP000694561"/>
    </source>
</evidence>
<keyword evidence="2 9" id="KW-0812">Transmembrane</keyword>
<evidence type="ECO:0000256" key="7">
    <source>
        <dbReference type="ARBA" id="ARBA00023224"/>
    </source>
</evidence>
<dbReference type="InterPro" id="IPR017452">
    <property type="entry name" value="GPCR_Rhodpsn_7TM"/>
</dbReference>
<evidence type="ECO:0000256" key="3">
    <source>
        <dbReference type="ARBA" id="ARBA00022989"/>
    </source>
</evidence>
<feature type="transmembrane region" description="Helical" evidence="9">
    <location>
        <begin position="249"/>
        <end position="276"/>
    </location>
</feature>
<dbReference type="PANTHER" id="PTHR11334">
    <property type="entry name" value="MAS-RELATED G-PROTEIN COUPLED RECEPTOR"/>
    <property type="match status" value="1"/>
</dbReference>
<reference evidence="11" key="2">
    <citation type="submission" date="2025-09" db="UniProtKB">
        <authorList>
            <consortium name="Ensembl"/>
        </authorList>
    </citation>
    <scope>IDENTIFICATION</scope>
</reference>
<keyword evidence="6" id="KW-0675">Receptor</keyword>
<feature type="compositionally biased region" description="Basic and acidic residues" evidence="8">
    <location>
        <begin position="31"/>
        <end position="40"/>
    </location>
</feature>
<sequence length="358" mass="38656">AARSLSLVDLLADPGRVGAMGNGSWSVAKRTQRESPERGKSGGGLPRVPRGPSDTESHTPAANWNSTGVHVLGTAHWVLGALVVFTCVGSIMGNGLVVWLLGFHGQRGPYKVCILHLAVADLLVLQAQPRKHPTGVGWAVAQVAGLSLLTAISTQRCISVLLPVWYKCHRPPHLPGTVCVPLWAPSLLLSTLASLCGSFWRRDEWQCFTVDLIVSILITGIFTPAMATASLTLCTQVQRSSQRRRPTRLYVAILASVLVFVCVLPLGISGFLLYWLDLPQRMKTLFSRLARLSLSVSSSANPVIYLLVGSRGGRACGSPWGPRRAPGRPLWRGTVVEGTVPQEAGAAWRQLHPRDPRD</sequence>
<feature type="transmembrane region" description="Helical" evidence="9">
    <location>
        <begin position="178"/>
        <end position="200"/>
    </location>
</feature>
<accession>A0A8C6CEX1</accession>
<protein>
    <recommendedName>
        <fullName evidence="10">G-protein coupled receptors family 1 profile domain-containing protein</fullName>
    </recommendedName>
</protein>
<reference evidence="11" key="1">
    <citation type="submission" date="2025-08" db="UniProtKB">
        <authorList>
            <consortium name="Ensembl"/>
        </authorList>
    </citation>
    <scope>IDENTIFICATION</scope>
</reference>
<name>A0A8C6CEX1_MONMO</name>
<dbReference type="Ensembl" id="ENSMMNT00015032037.1">
    <property type="protein sequence ID" value="ENSMMNP00015029147.1"/>
    <property type="gene ID" value="ENSMMNG00015021257.1"/>
</dbReference>
<dbReference type="InterPro" id="IPR000276">
    <property type="entry name" value="GPCR_Rhodpsn"/>
</dbReference>
<feature type="transmembrane region" description="Helical" evidence="9">
    <location>
        <begin position="77"/>
        <end position="101"/>
    </location>
</feature>
<evidence type="ECO:0000256" key="2">
    <source>
        <dbReference type="ARBA" id="ARBA00022692"/>
    </source>
</evidence>
<dbReference type="GeneTree" id="ENSGT01030000234639"/>
<evidence type="ECO:0000256" key="5">
    <source>
        <dbReference type="ARBA" id="ARBA00023136"/>
    </source>
</evidence>
<dbReference type="InterPro" id="IPR026234">
    <property type="entry name" value="MRGPCRFAMILY"/>
</dbReference>
<keyword evidence="12" id="KW-1185">Reference proteome</keyword>